<name>A0A0C3AV40_PILCF</name>
<feature type="compositionally biased region" description="Low complexity" evidence="1">
    <location>
        <begin position="48"/>
        <end position="61"/>
    </location>
</feature>
<dbReference type="AlphaFoldDB" id="A0A0C3AV40"/>
<dbReference type="Proteomes" id="UP000054166">
    <property type="component" value="Unassembled WGS sequence"/>
</dbReference>
<evidence type="ECO:0000313" key="2">
    <source>
        <dbReference type="EMBL" id="KIM77838.1"/>
    </source>
</evidence>
<evidence type="ECO:0000256" key="1">
    <source>
        <dbReference type="SAM" id="MobiDB-lite"/>
    </source>
</evidence>
<proteinExistence type="predicted"/>
<reference evidence="3" key="2">
    <citation type="submission" date="2015-01" db="EMBL/GenBank/DDBJ databases">
        <title>Evolutionary Origins and Diversification of the Mycorrhizal Mutualists.</title>
        <authorList>
            <consortium name="DOE Joint Genome Institute"/>
            <consortium name="Mycorrhizal Genomics Consortium"/>
            <person name="Kohler A."/>
            <person name="Kuo A."/>
            <person name="Nagy L.G."/>
            <person name="Floudas D."/>
            <person name="Copeland A."/>
            <person name="Barry K.W."/>
            <person name="Cichocki N."/>
            <person name="Veneault-Fourrey C."/>
            <person name="LaButti K."/>
            <person name="Lindquist E.A."/>
            <person name="Lipzen A."/>
            <person name="Lundell T."/>
            <person name="Morin E."/>
            <person name="Murat C."/>
            <person name="Riley R."/>
            <person name="Ohm R."/>
            <person name="Sun H."/>
            <person name="Tunlid A."/>
            <person name="Henrissat B."/>
            <person name="Grigoriev I.V."/>
            <person name="Hibbett D.S."/>
            <person name="Martin F."/>
        </authorList>
    </citation>
    <scope>NUCLEOTIDE SEQUENCE [LARGE SCALE GENOMIC DNA]</scope>
    <source>
        <strain evidence="3">F 1598</strain>
    </source>
</reference>
<gene>
    <name evidence="2" type="ORF">PILCRDRAFT_825060</name>
</gene>
<dbReference type="OrthoDB" id="3265815at2759"/>
<dbReference type="EMBL" id="KN833021">
    <property type="protein sequence ID" value="KIM77838.1"/>
    <property type="molecule type" value="Genomic_DNA"/>
</dbReference>
<dbReference type="InParanoid" id="A0A0C3AV40"/>
<organism evidence="2 3">
    <name type="scientific">Piloderma croceum (strain F 1598)</name>
    <dbReference type="NCBI Taxonomy" id="765440"/>
    <lineage>
        <taxon>Eukaryota</taxon>
        <taxon>Fungi</taxon>
        <taxon>Dikarya</taxon>
        <taxon>Basidiomycota</taxon>
        <taxon>Agaricomycotina</taxon>
        <taxon>Agaricomycetes</taxon>
        <taxon>Agaricomycetidae</taxon>
        <taxon>Atheliales</taxon>
        <taxon>Atheliaceae</taxon>
        <taxon>Piloderma</taxon>
    </lineage>
</organism>
<feature type="region of interest" description="Disordered" evidence="1">
    <location>
        <begin position="30"/>
        <end position="61"/>
    </location>
</feature>
<reference evidence="2 3" key="1">
    <citation type="submission" date="2014-04" db="EMBL/GenBank/DDBJ databases">
        <authorList>
            <consortium name="DOE Joint Genome Institute"/>
            <person name="Kuo A."/>
            <person name="Tarkka M."/>
            <person name="Buscot F."/>
            <person name="Kohler A."/>
            <person name="Nagy L.G."/>
            <person name="Floudas D."/>
            <person name="Copeland A."/>
            <person name="Barry K.W."/>
            <person name="Cichocki N."/>
            <person name="Veneault-Fourrey C."/>
            <person name="LaButti K."/>
            <person name="Lindquist E.A."/>
            <person name="Lipzen A."/>
            <person name="Lundell T."/>
            <person name="Morin E."/>
            <person name="Murat C."/>
            <person name="Sun H."/>
            <person name="Tunlid A."/>
            <person name="Henrissat B."/>
            <person name="Grigoriev I.V."/>
            <person name="Hibbett D.S."/>
            <person name="Martin F."/>
            <person name="Nordberg H.P."/>
            <person name="Cantor M.N."/>
            <person name="Hua S.X."/>
        </authorList>
    </citation>
    <scope>NUCLEOTIDE SEQUENCE [LARGE SCALE GENOMIC DNA]</scope>
    <source>
        <strain evidence="2 3">F 1598</strain>
    </source>
</reference>
<dbReference type="HOGENOM" id="CLU_051530_2_0_1"/>
<protein>
    <submittedName>
        <fullName evidence="2">Uncharacterized protein</fullName>
    </submittedName>
</protein>
<sequence>MDELGWHNLPQFMIDPSHGSFAPGKLVVAQTGGAPTPLATPQIPTPPDSHASSDSPDSRSLPGDDLVSISTTFFPGATLDAAPADAILLSDDNVWFYVDTTKLLQCSANNFKKSLMPITGHTNDPFGRIISVPESSVVLNIVLHVIYDISCAKYSPPFDAIAAAMSALKTYGVSLHPRISPGTPLFSLLITFAPLIPLELYILAASYDLYDLAAFASQYLHSLTLSSLTDDMAIQMGAIYLKRLFFMHYGRVDALRRLLLTPPLPHAPTPQCDSVDQKKLTRAWALASASLVWDARADIPTSSIETALGPLADDLTCDLCRATLKDRIKTLVVEWSNIKRTI</sequence>
<accession>A0A0C3AV40</accession>
<evidence type="ECO:0000313" key="3">
    <source>
        <dbReference type="Proteomes" id="UP000054166"/>
    </source>
</evidence>
<keyword evidence="3" id="KW-1185">Reference proteome</keyword>
<dbReference type="STRING" id="765440.A0A0C3AV40"/>